<proteinExistence type="predicted"/>
<dbReference type="PANTHER" id="PTHR28037">
    <property type="entry name" value="ALCOHOL O-ACETYLTRANSFERASE 1-RELATED"/>
    <property type="match status" value="1"/>
</dbReference>
<dbReference type="RefSeq" id="WP_249282040.1">
    <property type="nucleotide sequence ID" value="NZ_JACRST010000002.1"/>
</dbReference>
<name>A0A926DV71_9FIRM</name>
<gene>
    <name evidence="1" type="ORF">H8711_02910</name>
</gene>
<dbReference type="InterPro" id="IPR052058">
    <property type="entry name" value="Alcohol_O-acetyltransferase"/>
</dbReference>
<reference evidence="1" key="1">
    <citation type="submission" date="2020-08" db="EMBL/GenBank/DDBJ databases">
        <title>Genome public.</title>
        <authorList>
            <person name="Liu C."/>
            <person name="Sun Q."/>
        </authorList>
    </citation>
    <scope>NUCLEOTIDE SEQUENCE</scope>
    <source>
        <strain evidence="1">NSJ-31</strain>
    </source>
</reference>
<evidence type="ECO:0000313" key="1">
    <source>
        <dbReference type="EMBL" id="MBC8545890.1"/>
    </source>
</evidence>
<keyword evidence="2" id="KW-1185">Reference proteome</keyword>
<protein>
    <recommendedName>
        <fullName evidence="3">Alcohol acetyltransferase</fullName>
    </recommendedName>
</protein>
<dbReference type="Proteomes" id="UP000653127">
    <property type="component" value="Unassembled WGS sequence"/>
</dbReference>
<organism evidence="1 2">
    <name type="scientific">Ligaoa zhengdingensis</name>
    <dbReference type="NCBI Taxonomy" id="2763658"/>
    <lineage>
        <taxon>Bacteria</taxon>
        <taxon>Bacillati</taxon>
        <taxon>Bacillota</taxon>
        <taxon>Clostridia</taxon>
        <taxon>Eubacteriales</taxon>
        <taxon>Oscillospiraceae</taxon>
        <taxon>Ligaoa</taxon>
    </lineage>
</organism>
<dbReference type="PANTHER" id="PTHR28037:SF1">
    <property type="entry name" value="ALCOHOL O-ACETYLTRANSFERASE 1-RELATED"/>
    <property type="match status" value="1"/>
</dbReference>
<evidence type="ECO:0000313" key="2">
    <source>
        <dbReference type="Proteomes" id="UP000653127"/>
    </source>
</evidence>
<dbReference type="EMBL" id="JACRST010000002">
    <property type="protein sequence ID" value="MBC8545890.1"/>
    <property type="molecule type" value="Genomic_DNA"/>
</dbReference>
<sequence>MKYSRQWSKLDNAAKIFPPTSTSRDTKVFRFCCELTEAVEPKTLQTALDRTIDQFPLYRSIIKKGLFWYYFEESRLHPRVAEESQPLCRPIYNGDSKNLLFEVTYFGRRINLEVYHALSDGTGALHFLRTLVLYYLLEQHPHELPEDITLNYDASEVQKTDDSFLKYYSKQKGGREPKAPRAYRLRGERYEENRIGVLEGTMSVQQLLSLSRSHSATITEFLVAVLIQSIHSGMSVRESARPVVITVPVNLRNYFPSESARNFFGVINVGYRFQGADSSLDAVLAEVIGEFHRQLTPQRLYEKMNQLSALEHNIPTKLIPLALKDPCLKLANWVSEQEITAAFSNVGRIAMPPEIERYIRLFDVFTSTKRLQACTCSFGDRFVVSFTAPFLSADIQRCFFRTLTGMGVEVELSANPMDDERGDSDAVL</sequence>
<evidence type="ECO:0008006" key="3">
    <source>
        <dbReference type="Google" id="ProtNLM"/>
    </source>
</evidence>
<dbReference type="AlphaFoldDB" id="A0A926DV71"/>
<comment type="caution">
    <text evidence="1">The sequence shown here is derived from an EMBL/GenBank/DDBJ whole genome shotgun (WGS) entry which is preliminary data.</text>
</comment>
<accession>A0A926DV71</accession>